<sequence>MLRARQIPVLLGQMNKDGVYATMLLSMNGALLGSSVLEGSPPISTKVVSAILSNIWCGYSQAGVDQDAPQAVLASGGRLGGLVFELEQGWAAMGPAGEGYLVCLVAQEGVAPASLRQRARMVGKQIGDQLEQLELAM</sequence>
<dbReference type="AlphaFoldDB" id="A0A7S2XW12"/>
<dbReference type="EMBL" id="HBHR01008471">
    <property type="protein sequence ID" value="CAD9861583.1"/>
    <property type="molecule type" value="Transcribed_RNA"/>
</dbReference>
<gene>
    <name evidence="1" type="ORF">FJAP1339_LOCUS4105</name>
</gene>
<proteinExistence type="predicted"/>
<organism evidence="1">
    <name type="scientific">Fibrocapsa japonica</name>
    <dbReference type="NCBI Taxonomy" id="94617"/>
    <lineage>
        <taxon>Eukaryota</taxon>
        <taxon>Sar</taxon>
        <taxon>Stramenopiles</taxon>
        <taxon>Ochrophyta</taxon>
        <taxon>Raphidophyceae</taxon>
        <taxon>Chattonellales</taxon>
        <taxon>Chattonellaceae</taxon>
        <taxon>Fibrocapsa</taxon>
    </lineage>
</organism>
<dbReference type="SUPFAM" id="SSF103196">
    <property type="entry name" value="Roadblock/LC7 domain"/>
    <property type="match status" value="1"/>
</dbReference>
<protein>
    <recommendedName>
        <fullName evidence="2">Roadblock/LAMTOR2 domain-containing protein</fullName>
    </recommendedName>
</protein>
<reference evidence="1" key="1">
    <citation type="submission" date="2021-01" db="EMBL/GenBank/DDBJ databases">
        <authorList>
            <person name="Corre E."/>
            <person name="Pelletier E."/>
            <person name="Niang G."/>
            <person name="Scheremetjew M."/>
            <person name="Finn R."/>
            <person name="Kale V."/>
            <person name="Holt S."/>
            <person name="Cochrane G."/>
            <person name="Meng A."/>
            <person name="Brown T."/>
            <person name="Cohen L."/>
        </authorList>
    </citation>
    <scope>NUCLEOTIDE SEQUENCE</scope>
    <source>
        <strain evidence="1">CCMP1661</strain>
    </source>
</reference>
<accession>A0A7S2XW12</accession>
<dbReference type="Gene3D" id="3.30.450.30">
    <property type="entry name" value="Dynein light chain 2a, cytoplasmic"/>
    <property type="match status" value="1"/>
</dbReference>
<evidence type="ECO:0008006" key="2">
    <source>
        <dbReference type="Google" id="ProtNLM"/>
    </source>
</evidence>
<evidence type="ECO:0000313" key="1">
    <source>
        <dbReference type="EMBL" id="CAD9861583.1"/>
    </source>
</evidence>
<name>A0A7S2XW12_9STRA</name>